<evidence type="ECO:0000256" key="4">
    <source>
        <dbReference type="ARBA" id="ARBA00022764"/>
    </source>
</evidence>
<feature type="signal peptide" evidence="8">
    <location>
        <begin position="1"/>
        <end position="21"/>
    </location>
</feature>
<accession>A0ABY9PS36</accession>
<dbReference type="InterPro" id="IPR008962">
    <property type="entry name" value="PapD-like_sf"/>
</dbReference>
<keyword evidence="3 8" id="KW-0732">Signal</keyword>
<dbReference type="Gene3D" id="2.60.40.10">
    <property type="entry name" value="Immunoglobulins"/>
    <property type="match status" value="2"/>
</dbReference>
<proteinExistence type="inferred from homology"/>
<evidence type="ECO:0000256" key="7">
    <source>
        <dbReference type="RuleBase" id="RU003918"/>
    </source>
</evidence>
<evidence type="ECO:0000256" key="6">
    <source>
        <dbReference type="ARBA" id="ARBA00023319"/>
    </source>
</evidence>
<sequence length="223" mass="24107">MKLWHKVLLGGLLLASLGASAGVIVGGTRVIYDGGKKEAALSVKNPDKTAYLIQSWVEPPEGGQAKAPFVITPPLFRLDAGQDNMLRIVRAGGDLPENQESLFWLNVKSIPSAEKVDNTLQIAVKTRIKLIYRPAGLKGSLNDAAKNLKWERNGNTLRVVNNSPYYLNFFSITLGGKELPEVTFVAPNATATYSLPSGMAANAVSWKIINDYGGTSDAFQFSL</sequence>
<dbReference type="SUPFAM" id="SSF49354">
    <property type="entry name" value="PapD-like"/>
    <property type="match status" value="1"/>
</dbReference>
<keyword evidence="4" id="KW-0574">Periplasm</keyword>
<evidence type="ECO:0000313" key="12">
    <source>
        <dbReference type="Proteomes" id="UP001235341"/>
    </source>
</evidence>
<dbReference type="PANTHER" id="PTHR30251:SF9">
    <property type="entry name" value="CHAPERONE PROTEIN CAF1M"/>
    <property type="match status" value="1"/>
</dbReference>
<evidence type="ECO:0000259" key="10">
    <source>
        <dbReference type="Pfam" id="PF02753"/>
    </source>
</evidence>
<dbReference type="EMBL" id="CP133586">
    <property type="protein sequence ID" value="WMT16053.1"/>
    <property type="molecule type" value="Genomic_DNA"/>
</dbReference>
<evidence type="ECO:0000256" key="1">
    <source>
        <dbReference type="ARBA" id="ARBA00004418"/>
    </source>
</evidence>
<dbReference type="Proteomes" id="UP001235341">
    <property type="component" value="Chromosome"/>
</dbReference>
<dbReference type="InterPro" id="IPR001829">
    <property type="entry name" value="Pili_assmbl_chaperone_bac"/>
</dbReference>
<dbReference type="InterPro" id="IPR018046">
    <property type="entry name" value="Pili_assmbl_chaperone_CS"/>
</dbReference>
<evidence type="ECO:0000256" key="3">
    <source>
        <dbReference type="ARBA" id="ARBA00022729"/>
    </source>
</evidence>
<dbReference type="Pfam" id="PF02753">
    <property type="entry name" value="PapD_C"/>
    <property type="match status" value="1"/>
</dbReference>
<dbReference type="PRINTS" id="PR00969">
    <property type="entry name" value="CHAPERONPILI"/>
</dbReference>
<reference evidence="11 12" key="1">
    <citation type="submission" date="2023-08" db="EMBL/GenBank/DDBJ databases">
        <title>Complete Genome and Methylome dissection of Serratia fonticola NEB369.</title>
        <authorList>
            <person name="Fomenkov A."/>
            <person name="Roberts R.D."/>
        </authorList>
    </citation>
    <scope>NUCLEOTIDE SEQUENCE [LARGE SCALE GENOMIC DNA]</scope>
    <source>
        <strain evidence="11 12">NEB369</strain>
    </source>
</reference>
<keyword evidence="5 7" id="KW-0143">Chaperone</keyword>
<comment type="similarity">
    <text evidence="2 7">Belongs to the periplasmic pilus chaperone family.</text>
</comment>
<protein>
    <submittedName>
        <fullName evidence="11">Molecular chaperone</fullName>
    </submittedName>
</protein>
<dbReference type="Pfam" id="PF00345">
    <property type="entry name" value="PapD_N"/>
    <property type="match status" value="1"/>
</dbReference>
<keyword evidence="12" id="KW-1185">Reference proteome</keyword>
<dbReference type="InterPro" id="IPR050643">
    <property type="entry name" value="Periplasmic_pilus_chap"/>
</dbReference>
<dbReference type="SUPFAM" id="SSF49584">
    <property type="entry name" value="Periplasmic chaperone C-domain"/>
    <property type="match status" value="1"/>
</dbReference>
<evidence type="ECO:0000259" key="9">
    <source>
        <dbReference type="Pfam" id="PF00345"/>
    </source>
</evidence>
<evidence type="ECO:0000313" key="11">
    <source>
        <dbReference type="EMBL" id="WMT16053.1"/>
    </source>
</evidence>
<evidence type="ECO:0000256" key="8">
    <source>
        <dbReference type="SAM" id="SignalP"/>
    </source>
</evidence>
<feature type="domain" description="Pili assembly chaperone N-terminal" evidence="9">
    <location>
        <begin position="22"/>
        <end position="138"/>
    </location>
</feature>
<evidence type="ECO:0000256" key="5">
    <source>
        <dbReference type="ARBA" id="ARBA00023186"/>
    </source>
</evidence>
<keyword evidence="6" id="KW-0393">Immunoglobulin domain</keyword>
<dbReference type="RefSeq" id="WP_309206155.1">
    <property type="nucleotide sequence ID" value="NZ_CP133586.1"/>
</dbReference>
<dbReference type="InterPro" id="IPR016148">
    <property type="entry name" value="Pili_assmbl_chaperone_C"/>
</dbReference>
<dbReference type="InterPro" id="IPR016147">
    <property type="entry name" value="Pili_assmbl_chaperone_N"/>
</dbReference>
<feature type="chain" id="PRO_5045348097" evidence="8">
    <location>
        <begin position="22"/>
        <end position="223"/>
    </location>
</feature>
<dbReference type="PROSITE" id="PS00635">
    <property type="entry name" value="PILI_CHAPERONE"/>
    <property type="match status" value="1"/>
</dbReference>
<comment type="subcellular location">
    <subcellularLocation>
        <location evidence="1 7">Periplasm</location>
    </subcellularLocation>
</comment>
<gene>
    <name evidence="11" type="ORF">RFB13_06915</name>
</gene>
<organism evidence="11 12">
    <name type="scientific">Serratia fonticola</name>
    <dbReference type="NCBI Taxonomy" id="47917"/>
    <lineage>
        <taxon>Bacteria</taxon>
        <taxon>Pseudomonadati</taxon>
        <taxon>Pseudomonadota</taxon>
        <taxon>Gammaproteobacteria</taxon>
        <taxon>Enterobacterales</taxon>
        <taxon>Yersiniaceae</taxon>
        <taxon>Serratia</taxon>
    </lineage>
</organism>
<evidence type="ECO:0000256" key="2">
    <source>
        <dbReference type="ARBA" id="ARBA00007399"/>
    </source>
</evidence>
<dbReference type="InterPro" id="IPR013783">
    <property type="entry name" value="Ig-like_fold"/>
</dbReference>
<dbReference type="InterPro" id="IPR036316">
    <property type="entry name" value="Pili_assmbl_chap_C_dom_sf"/>
</dbReference>
<dbReference type="PANTHER" id="PTHR30251">
    <property type="entry name" value="PILUS ASSEMBLY CHAPERONE"/>
    <property type="match status" value="1"/>
</dbReference>
<feature type="domain" description="Pili assembly chaperone C-terminal" evidence="10">
    <location>
        <begin position="159"/>
        <end position="216"/>
    </location>
</feature>
<name>A0ABY9PS36_SERFO</name>